<evidence type="ECO:0000313" key="3">
    <source>
        <dbReference type="EMBL" id="KAK5690879.1"/>
    </source>
</evidence>
<dbReference type="PROSITE" id="PS50090">
    <property type="entry name" value="MYB_LIKE"/>
    <property type="match status" value="1"/>
</dbReference>
<feature type="compositionally biased region" description="Basic and acidic residues" evidence="1">
    <location>
        <begin position="131"/>
        <end position="226"/>
    </location>
</feature>
<accession>A0AAN7W2T3</accession>
<organism evidence="3 4">
    <name type="scientific">Elasticomyces elasticus</name>
    <dbReference type="NCBI Taxonomy" id="574655"/>
    <lineage>
        <taxon>Eukaryota</taxon>
        <taxon>Fungi</taxon>
        <taxon>Dikarya</taxon>
        <taxon>Ascomycota</taxon>
        <taxon>Pezizomycotina</taxon>
        <taxon>Dothideomycetes</taxon>
        <taxon>Dothideomycetidae</taxon>
        <taxon>Mycosphaerellales</taxon>
        <taxon>Teratosphaeriaceae</taxon>
        <taxon>Elasticomyces</taxon>
    </lineage>
</organism>
<evidence type="ECO:0000313" key="4">
    <source>
        <dbReference type="Proteomes" id="UP001310594"/>
    </source>
</evidence>
<dbReference type="Gene3D" id="1.10.10.60">
    <property type="entry name" value="Homeodomain-like"/>
    <property type="match status" value="1"/>
</dbReference>
<evidence type="ECO:0000256" key="1">
    <source>
        <dbReference type="SAM" id="MobiDB-lite"/>
    </source>
</evidence>
<sequence>MTRSHLTGFWPFRLVALDADTGKPLDSNIGRRTTVTYYDIKKDSNGKRSVVAHKSTVPSVHDEIGKDDDKTKKNGNDGKNNNNNNNQGGNKNKNDNKKDEKKDNKGGDKNPSNKPFTDDEDAELKALVAKPDYKWKDIAKEMKRGLQTLKDRWKEIGDGTDPDKRSGEEKKDDKKDEKKDGGGGETKQMSKKEKQAAKKAEKGKAEAGGGGEEKKQQNEGKKDKSKTAAKAPSKVGSAGGGQARFTMNEWLTLQEDSLFSFGELQCLSELIMRDQNQTWLRIAATFYDKTGRRVHPDDIREKFEEMATMG</sequence>
<dbReference type="CDD" id="cd00167">
    <property type="entry name" value="SANT"/>
    <property type="match status" value="1"/>
</dbReference>
<name>A0AAN7W2T3_9PEZI</name>
<dbReference type="Pfam" id="PF13921">
    <property type="entry name" value="Myb_DNA-bind_6"/>
    <property type="match status" value="1"/>
</dbReference>
<feature type="compositionally biased region" description="Basic and acidic residues" evidence="1">
    <location>
        <begin position="92"/>
        <end position="108"/>
    </location>
</feature>
<evidence type="ECO:0000259" key="2">
    <source>
        <dbReference type="PROSITE" id="PS50090"/>
    </source>
</evidence>
<dbReference type="EMBL" id="JAVRQU010000023">
    <property type="protein sequence ID" value="KAK5690879.1"/>
    <property type="molecule type" value="Genomic_DNA"/>
</dbReference>
<feature type="compositionally biased region" description="Basic and acidic residues" evidence="1">
    <location>
        <begin position="60"/>
        <end position="76"/>
    </location>
</feature>
<protein>
    <recommendedName>
        <fullName evidence="2">Myb-like domain-containing protein</fullName>
    </recommendedName>
</protein>
<feature type="region of interest" description="Disordered" evidence="1">
    <location>
        <begin position="43"/>
        <end position="241"/>
    </location>
</feature>
<feature type="domain" description="Myb-like" evidence="2">
    <location>
        <begin position="108"/>
        <end position="157"/>
    </location>
</feature>
<dbReference type="InterPro" id="IPR001005">
    <property type="entry name" value="SANT/Myb"/>
</dbReference>
<dbReference type="SMART" id="SM00717">
    <property type="entry name" value="SANT"/>
    <property type="match status" value="1"/>
</dbReference>
<dbReference type="Proteomes" id="UP001310594">
    <property type="component" value="Unassembled WGS sequence"/>
</dbReference>
<dbReference type="AlphaFoldDB" id="A0AAN7W2T3"/>
<dbReference type="SUPFAM" id="SSF46689">
    <property type="entry name" value="Homeodomain-like"/>
    <property type="match status" value="1"/>
</dbReference>
<proteinExistence type="predicted"/>
<feature type="compositionally biased region" description="Low complexity" evidence="1">
    <location>
        <begin position="77"/>
        <end position="91"/>
    </location>
</feature>
<gene>
    <name evidence="3" type="ORF">LTR97_012042</name>
</gene>
<comment type="caution">
    <text evidence="3">The sequence shown here is derived from an EMBL/GenBank/DDBJ whole genome shotgun (WGS) entry which is preliminary data.</text>
</comment>
<reference evidence="3" key="1">
    <citation type="submission" date="2023-08" db="EMBL/GenBank/DDBJ databases">
        <title>Black Yeasts Isolated from many extreme environments.</title>
        <authorList>
            <person name="Coleine C."/>
            <person name="Stajich J.E."/>
            <person name="Selbmann L."/>
        </authorList>
    </citation>
    <scope>NUCLEOTIDE SEQUENCE</scope>
    <source>
        <strain evidence="3">CCFEE 5810</strain>
    </source>
</reference>
<dbReference type="InterPro" id="IPR009057">
    <property type="entry name" value="Homeodomain-like_sf"/>
</dbReference>